<feature type="transmembrane region" description="Helical" evidence="1">
    <location>
        <begin position="188"/>
        <end position="212"/>
    </location>
</feature>
<feature type="domain" description="Sensor histidine kinase NatK-like C-terminal" evidence="2">
    <location>
        <begin position="330"/>
        <end position="435"/>
    </location>
</feature>
<protein>
    <recommendedName>
        <fullName evidence="2">Sensor histidine kinase NatK-like C-terminal domain-containing protein</fullName>
    </recommendedName>
</protein>
<keyword evidence="1" id="KW-0472">Membrane</keyword>
<dbReference type="Pfam" id="PF14501">
    <property type="entry name" value="HATPase_c_5"/>
    <property type="match status" value="1"/>
</dbReference>
<feature type="transmembrane region" description="Helical" evidence="1">
    <location>
        <begin position="56"/>
        <end position="74"/>
    </location>
</feature>
<feature type="transmembrane region" description="Helical" evidence="1">
    <location>
        <begin position="34"/>
        <end position="50"/>
    </location>
</feature>
<dbReference type="Proteomes" id="UP000049979">
    <property type="component" value="Unassembled WGS sequence"/>
</dbReference>
<proteinExistence type="predicted"/>
<sequence length="443" mass="51326">MWNIWEFLIILFESFLFFLFMNRKLDPKKRIFKWQWCAWLLFSIILFFLNQMKVSIFYTVFYGIIVHFLITMIFTNSSLFSQFFYVILYSIYALLADVVSAMLPVVLFHENINRVLSGGWVRAVFTLVYLILLGLLIGLTIMIGKQNICLQTKEKLIFIGIALLCVAIEQIDMIAVVRALQQSRDNDFFMLVTIFVFVLFLFMIMLLFIYNLGVEREKNNKLLEENLLSHMESQQYEQILASVKELRIMKHDVKNHLDVLQTLLEGNHTGQAVDYMRQITADLNKVHYTLSSGNTTVDCIVSNKQSMAENVGILTENIIYLPEEIPLSDVEICSLLGNLYDNAIEGCMRAESKRIWLYMKPFHNMLSIKIVNTSDGGYRSDSENELLSTKAGKGNQNGMEHGIGLKRIREIVERHFGIMEILPEKEMFSVNILIPLHQGEQQT</sequence>
<dbReference type="InterPro" id="IPR036890">
    <property type="entry name" value="HATPase_C_sf"/>
</dbReference>
<dbReference type="GO" id="GO:0042802">
    <property type="term" value="F:identical protein binding"/>
    <property type="evidence" value="ECO:0007669"/>
    <property type="project" value="TreeGrafter"/>
</dbReference>
<dbReference type="EMBL" id="CVRR01000013">
    <property type="protein sequence ID" value="CRL36609.1"/>
    <property type="molecule type" value="Genomic_DNA"/>
</dbReference>
<dbReference type="OrthoDB" id="9813149at2"/>
<organism evidence="3 4">
    <name type="scientific">Roseburia faecis</name>
    <dbReference type="NCBI Taxonomy" id="301302"/>
    <lineage>
        <taxon>Bacteria</taxon>
        <taxon>Bacillati</taxon>
        <taxon>Bacillota</taxon>
        <taxon>Clostridia</taxon>
        <taxon>Lachnospirales</taxon>
        <taxon>Lachnospiraceae</taxon>
        <taxon>Roseburia</taxon>
    </lineage>
</organism>
<evidence type="ECO:0000313" key="4">
    <source>
        <dbReference type="Proteomes" id="UP000049979"/>
    </source>
</evidence>
<keyword evidence="1" id="KW-0812">Transmembrane</keyword>
<dbReference type="SUPFAM" id="SSF55874">
    <property type="entry name" value="ATPase domain of HSP90 chaperone/DNA topoisomerase II/histidine kinase"/>
    <property type="match status" value="1"/>
</dbReference>
<name>A0A0M6WJW2_9FIRM</name>
<dbReference type="AlphaFoldDB" id="A0A0M6WJW2"/>
<keyword evidence="4" id="KW-1185">Reference proteome</keyword>
<feature type="transmembrane region" description="Helical" evidence="1">
    <location>
        <begin position="6"/>
        <end position="22"/>
    </location>
</feature>
<accession>A0A0M6WJW2</accession>
<dbReference type="PANTHER" id="PTHR40448">
    <property type="entry name" value="TWO-COMPONENT SENSOR HISTIDINE KINASE"/>
    <property type="match status" value="1"/>
</dbReference>
<evidence type="ECO:0000313" key="3">
    <source>
        <dbReference type="EMBL" id="CRL36609.1"/>
    </source>
</evidence>
<dbReference type="CDD" id="cd16935">
    <property type="entry name" value="HATPase_AgrC-ComD-like"/>
    <property type="match status" value="1"/>
</dbReference>
<keyword evidence="1" id="KW-1133">Transmembrane helix</keyword>
<dbReference type="Gene3D" id="3.30.565.10">
    <property type="entry name" value="Histidine kinase-like ATPase, C-terminal domain"/>
    <property type="match status" value="1"/>
</dbReference>
<dbReference type="InterPro" id="IPR032834">
    <property type="entry name" value="NatK-like_C"/>
</dbReference>
<feature type="transmembrane region" description="Helical" evidence="1">
    <location>
        <begin position="86"/>
        <end position="108"/>
    </location>
</feature>
<gene>
    <name evidence="3" type="ORF">M72_26681</name>
</gene>
<evidence type="ECO:0000256" key="1">
    <source>
        <dbReference type="SAM" id="Phobius"/>
    </source>
</evidence>
<feature type="transmembrane region" description="Helical" evidence="1">
    <location>
        <begin position="120"/>
        <end position="144"/>
    </location>
</feature>
<feature type="transmembrane region" description="Helical" evidence="1">
    <location>
        <begin position="156"/>
        <end position="176"/>
    </location>
</feature>
<evidence type="ECO:0000259" key="2">
    <source>
        <dbReference type="Pfam" id="PF14501"/>
    </source>
</evidence>
<reference evidence="4" key="1">
    <citation type="submission" date="2015-05" db="EMBL/GenBank/DDBJ databases">
        <authorList>
            <consortium name="Pathogen Informatics"/>
        </authorList>
    </citation>
    <scope>NUCLEOTIDE SEQUENCE [LARGE SCALE GENOMIC DNA]</scope>
    <source>
        <strain evidence="4">M72</strain>
    </source>
</reference>
<dbReference type="PANTHER" id="PTHR40448:SF1">
    <property type="entry name" value="TWO-COMPONENT SENSOR HISTIDINE KINASE"/>
    <property type="match status" value="1"/>
</dbReference>